<feature type="region of interest" description="Disordered" evidence="1">
    <location>
        <begin position="1"/>
        <end position="85"/>
    </location>
</feature>
<name>A0AAV9VBW1_9PEZI</name>
<comment type="caution">
    <text evidence="2">The sequence shown here is derived from an EMBL/GenBank/DDBJ whole genome shotgun (WGS) entry which is preliminary data.</text>
</comment>
<evidence type="ECO:0000256" key="1">
    <source>
        <dbReference type="SAM" id="MobiDB-lite"/>
    </source>
</evidence>
<evidence type="ECO:0000313" key="3">
    <source>
        <dbReference type="Proteomes" id="UP001375240"/>
    </source>
</evidence>
<keyword evidence="3" id="KW-1185">Reference proteome</keyword>
<protein>
    <submittedName>
        <fullName evidence="2">Uncharacterized protein</fullName>
    </submittedName>
</protein>
<gene>
    <name evidence="2" type="ORF">TWF696_000223</name>
</gene>
<dbReference type="EMBL" id="JAVHNQ010000001">
    <property type="protein sequence ID" value="KAK6359053.1"/>
    <property type="molecule type" value="Genomic_DNA"/>
</dbReference>
<accession>A0AAV9VBW1</accession>
<dbReference type="AlphaFoldDB" id="A0AAV9VBW1"/>
<organism evidence="2 3">
    <name type="scientific">Orbilia brochopaga</name>
    <dbReference type="NCBI Taxonomy" id="3140254"/>
    <lineage>
        <taxon>Eukaryota</taxon>
        <taxon>Fungi</taxon>
        <taxon>Dikarya</taxon>
        <taxon>Ascomycota</taxon>
        <taxon>Pezizomycotina</taxon>
        <taxon>Orbiliomycetes</taxon>
        <taxon>Orbiliales</taxon>
        <taxon>Orbiliaceae</taxon>
        <taxon>Orbilia</taxon>
    </lineage>
</organism>
<sequence length="110" mass="11750">MAHDRPIEPNTGNANPDAAGTLPSTDFPGHEEVRGARTNNPAIFGNSGCQSSENIPKAEKQRSGSESPEWGDIKYNPEDEAGFESSTQTKIDYLAGRAPCGCMRAPRVST</sequence>
<reference evidence="2 3" key="1">
    <citation type="submission" date="2019-10" db="EMBL/GenBank/DDBJ databases">
        <authorList>
            <person name="Palmer J.M."/>
        </authorList>
    </citation>
    <scope>NUCLEOTIDE SEQUENCE [LARGE SCALE GENOMIC DNA]</scope>
    <source>
        <strain evidence="2 3">TWF696</strain>
    </source>
</reference>
<dbReference type="Proteomes" id="UP001375240">
    <property type="component" value="Unassembled WGS sequence"/>
</dbReference>
<evidence type="ECO:0000313" key="2">
    <source>
        <dbReference type="EMBL" id="KAK6359053.1"/>
    </source>
</evidence>
<feature type="compositionally biased region" description="Polar residues" evidence="1">
    <location>
        <begin position="37"/>
        <end position="54"/>
    </location>
</feature>
<proteinExistence type="predicted"/>